<dbReference type="SUPFAM" id="SSF52540">
    <property type="entry name" value="P-loop containing nucleoside triphosphate hydrolases"/>
    <property type="match status" value="1"/>
</dbReference>
<dbReference type="Pfam" id="PF13560">
    <property type="entry name" value="HTH_31"/>
    <property type="match status" value="1"/>
</dbReference>
<organism evidence="10 11">
    <name type="scientific">Glycomyces buryatensis</name>
    <dbReference type="NCBI Taxonomy" id="2570927"/>
    <lineage>
        <taxon>Bacteria</taxon>
        <taxon>Bacillati</taxon>
        <taxon>Actinomycetota</taxon>
        <taxon>Actinomycetes</taxon>
        <taxon>Glycomycetales</taxon>
        <taxon>Glycomycetaceae</taxon>
        <taxon>Glycomyces</taxon>
    </lineage>
</organism>
<dbReference type="Pfam" id="PF03704">
    <property type="entry name" value="BTAD"/>
    <property type="match status" value="1"/>
</dbReference>
<dbReference type="Gene3D" id="1.10.260.40">
    <property type="entry name" value="lambda repressor-like DNA-binding domains"/>
    <property type="match status" value="1"/>
</dbReference>
<dbReference type="Gene3D" id="1.10.10.10">
    <property type="entry name" value="Winged helix-like DNA-binding domain superfamily/Winged helix DNA-binding domain"/>
    <property type="match status" value="1"/>
</dbReference>
<dbReference type="InterPro" id="IPR003593">
    <property type="entry name" value="AAA+_ATPase"/>
</dbReference>
<dbReference type="Gene3D" id="3.40.50.300">
    <property type="entry name" value="P-loop containing nucleotide triphosphate hydrolases"/>
    <property type="match status" value="1"/>
</dbReference>
<proteinExistence type="inferred from homology"/>
<dbReference type="InterPro" id="IPR027417">
    <property type="entry name" value="P-loop_NTPase"/>
</dbReference>
<dbReference type="Proteomes" id="UP000308760">
    <property type="component" value="Unassembled WGS sequence"/>
</dbReference>
<evidence type="ECO:0000259" key="9">
    <source>
        <dbReference type="PROSITE" id="PS51755"/>
    </source>
</evidence>
<dbReference type="GO" id="GO:0000160">
    <property type="term" value="P:phosphorelay signal transduction system"/>
    <property type="evidence" value="ECO:0007669"/>
    <property type="project" value="InterPro"/>
</dbReference>
<dbReference type="InterPro" id="IPR001387">
    <property type="entry name" value="Cro/C1-type_HTH"/>
</dbReference>
<reference evidence="10 11" key="2">
    <citation type="submission" date="2019-05" db="EMBL/GenBank/DDBJ databases">
        <title>Glycomyces buryatensis sp. nov.</title>
        <authorList>
            <person name="Nikitina E."/>
        </authorList>
    </citation>
    <scope>NUCLEOTIDE SEQUENCE [LARGE SCALE GENOMIC DNA]</scope>
    <source>
        <strain evidence="10 11">18</strain>
    </source>
</reference>
<dbReference type="CDD" id="cd00093">
    <property type="entry name" value="HTH_XRE"/>
    <property type="match status" value="1"/>
</dbReference>
<dbReference type="PROSITE" id="PS50005">
    <property type="entry name" value="TPR"/>
    <property type="match status" value="1"/>
</dbReference>
<dbReference type="CDD" id="cd15831">
    <property type="entry name" value="BTAD"/>
    <property type="match status" value="1"/>
</dbReference>
<dbReference type="InterPro" id="IPR016032">
    <property type="entry name" value="Sig_transdc_resp-reg_C-effctor"/>
</dbReference>
<feature type="repeat" description="TPR" evidence="5">
    <location>
        <begin position="864"/>
        <end position="897"/>
    </location>
</feature>
<evidence type="ECO:0000256" key="4">
    <source>
        <dbReference type="ARBA" id="ARBA00023163"/>
    </source>
</evidence>
<dbReference type="SUPFAM" id="SSF47413">
    <property type="entry name" value="lambda repressor-like DNA-binding domains"/>
    <property type="match status" value="1"/>
</dbReference>
<dbReference type="PRINTS" id="PR00364">
    <property type="entry name" value="DISEASERSIST"/>
</dbReference>
<dbReference type="SMART" id="SM00028">
    <property type="entry name" value="TPR"/>
    <property type="match status" value="6"/>
</dbReference>
<accession>A0A4S8Q8Y9</accession>
<keyword evidence="5" id="KW-0802">TPR repeat</keyword>
<feature type="domain" description="OmpR/PhoB-type" evidence="9">
    <location>
        <begin position="107"/>
        <end position="210"/>
    </location>
</feature>
<protein>
    <submittedName>
        <fullName evidence="10">Tetratricopeptide repeat protein</fullName>
    </submittedName>
</protein>
<dbReference type="SUPFAM" id="SSF48452">
    <property type="entry name" value="TPR-like"/>
    <property type="match status" value="3"/>
</dbReference>
<dbReference type="EMBL" id="STGY01000054">
    <property type="protein sequence ID" value="THV40883.1"/>
    <property type="molecule type" value="Genomic_DNA"/>
</dbReference>
<dbReference type="InterPro" id="IPR010982">
    <property type="entry name" value="Lambda_DNA-bd_dom_sf"/>
</dbReference>
<evidence type="ECO:0000256" key="6">
    <source>
        <dbReference type="PROSITE-ProRule" id="PRU01091"/>
    </source>
</evidence>
<dbReference type="RefSeq" id="WP_136535079.1">
    <property type="nucleotide sequence ID" value="NZ_STGY01000054.1"/>
</dbReference>
<feature type="domain" description="HTH cro/C1-type" evidence="8">
    <location>
        <begin position="29"/>
        <end position="85"/>
    </location>
</feature>
<name>A0A4S8Q8Y9_9ACTN</name>
<gene>
    <name evidence="10" type="ORF">FAB82_13595</name>
</gene>
<feature type="region of interest" description="Disordered" evidence="7">
    <location>
        <begin position="1"/>
        <end position="22"/>
    </location>
</feature>
<sequence>MAARKPETIGHGTPLAPGAHPDARFGALLKSRRERDGLTQRELAERSGVSLAAIRDMEQGRSRRPRRDSVRALARALGLAGPDEAHFLAAAFALPTPTMSKVMSRPEPPPAPPGTATTLAILGPLTVWRGGARVPLTADKQRTLLLRLALSNGDVVGREELMDLIWGRRRPESATNLLYTYIGRLRRLLRHGPAAADMLASAPGGYRLTAGPEQLDLVRFRELAAHAAAEGDPERALGHYAEAARLWRGDTDVDVLRGSPLVTAVTDEYAALLRAYATAARELGESEQVLPRLRDLADRLELHEPLHAELVITLSAAGRQTEALAAYERVRAILGDQLGIDPGPQLRDAHQGALQQRWRSSPQAPRSGPIRQAPAAPPDFVGRDRELAIITETLGQAATGTAGDTAPEAPTARIIAVNGPAGVGKTALALQAARHLREDLPDGQLYADLRGVSRDPIAPLEVLGRFLRALGIPAQRVGTDEAEAAALLRSELAGRRMLMILDNARDAKQVTPLLPGTGECAVLVTSRRRLPDLAGAHGIDLRTLPYTDALDLLAAAAGPQRILAEPHSARQLAEACGQLPLALRIAGARLASRPAWTTTDLALRLRDTGRRLAELSVGELDVLASFQLSYDALRAPARRAFRLCALHPGDDFGLDAAAALLDTEPAGADPILGELLDANMLLQYTADRFRFHDLLGLYATRLLTEDEPAEREPARDRLHAWYLRGATAALEWVYPQMVRLAACDDRDAVFESSETALAWLDAEAPALVSLVERTADTGHRHLAWQIADQLRGYFFIRRHADRWLRTADAGLRAATAEGDPAARAAMLTSRGQAMWATGRHQDALDAYEEGAALAETAGWRSAVAYLRHNIGLVQSEQGRLDEAEASYQLALELSADDEFGHVRAVTLNGLGAMCADQGRLAAAAEYFTAALRINRATGRETSIPANLGNLGMVLRQLGREPEAEAHLHASLDGYRSLGNLHGELSTLDELSQLYTQRGQADDAVSAARQGYDLTLIGQNRRAQAALLTTLGEAELGGGDVPAALDTFGRALEVGAEYPFFAVRAQVGLAAALLRDGDGVEARRRAESAGEAARAHGFGMLEAGALEVQASCVAGEDPAAAARLATVAAGVYRAAGAEVLAERVEAEHSQPRH</sequence>
<evidence type="ECO:0000256" key="7">
    <source>
        <dbReference type="SAM" id="MobiDB-lite"/>
    </source>
</evidence>
<comment type="similarity">
    <text evidence="1">Belongs to the AfsR/DnrI/RedD regulatory family.</text>
</comment>
<dbReference type="InterPro" id="IPR019734">
    <property type="entry name" value="TPR_rpt"/>
</dbReference>
<dbReference type="OrthoDB" id="7628974at2"/>
<dbReference type="InterPro" id="IPR001867">
    <property type="entry name" value="OmpR/PhoB-type_DNA-bd"/>
</dbReference>
<dbReference type="PROSITE" id="PS51755">
    <property type="entry name" value="OMPR_PHOB"/>
    <property type="match status" value="1"/>
</dbReference>
<dbReference type="PANTHER" id="PTHR35807">
    <property type="entry name" value="TRANSCRIPTIONAL REGULATOR REDD-RELATED"/>
    <property type="match status" value="1"/>
</dbReference>
<feature type="region of interest" description="Disordered" evidence="7">
    <location>
        <begin position="344"/>
        <end position="379"/>
    </location>
</feature>
<dbReference type="InterPro" id="IPR005158">
    <property type="entry name" value="BTAD"/>
</dbReference>
<dbReference type="SMART" id="SM01043">
    <property type="entry name" value="BTAD"/>
    <property type="match status" value="1"/>
</dbReference>
<dbReference type="Pfam" id="PF00486">
    <property type="entry name" value="Trans_reg_C"/>
    <property type="match status" value="1"/>
</dbReference>
<dbReference type="Pfam" id="PF00931">
    <property type="entry name" value="NB-ARC"/>
    <property type="match status" value="1"/>
</dbReference>
<reference evidence="11" key="1">
    <citation type="submission" date="2019-04" db="EMBL/GenBank/DDBJ databases">
        <title>Nocardioides xinjiangensis sp. nov.</title>
        <authorList>
            <person name="Liu S."/>
        </authorList>
    </citation>
    <scope>NUCLEOTIDE SEQUENCE [LARGE SCALE GENOMIC DNA]</scope>
    <source>
        <strain evidence="11">18</strain>
    </source>
</reference>
<dbReference type="GO" id="GO:0003677">
    <property type="term" value="F:DNA binding"/>
    <property type="evidence" value="ECO:0007669"/>
    <property type="project" value="UniProtKB-UniRule"/>
</dbReference>
<dbReference type="InterPro" id="IPR036388">
    <property type="entry name" value="WH-like_DNA-bd_sf"/>
</dbReference>
<keyword evidence="3 6" id="KW-0238">DNA-binding</keyword>
<dbReference type="PANTHER" id="PTHR35807:SF1">
    <property type="entry name" value="TRANSCRIPTIONAL REGULATOR REDD"/>
    <property type="match status" value="1"/>
</dbReference>
<evidence type="ECO:0000256" key="5">
    <source>
        <dbReference type="PROSITE-ProRule" id="PRU00339"/>
    </source>
</evidence>
<keyword evidence="4" id="KW-0804">Transcription</keyword>
<dbReference type="InterPro" id="IPR051677">
    <property type="entry name" value="AfsR-DnrI-RedD_regulator"/>
</dbReference>
<dbReference type="SMART" id="SM00862">
    <property type="entry name" value="Trans_reg_C"/>
    <property type="match status" value="1"/>
</dbReference>
<dbReference type="SMART" id="SM00530">
    <property type="entry name" value="HTH_XRE"/>
    <property type="match status" value="1"/>
</dbReference>
<evidence type="ECO:0000259" key="8">
    <source>
        <dbReference type="PROSITE" id="PS50943"/>
    </source>
</evidence>
<dbReference type="SUPFAM" id="SSF46894">
    <property type="entry name" value="C-terminal effector domain of the bipartite response regulators"/>
    <property type="match status" value="1"/>
</dbReference>
<evidence type="ECO:0000256" key="2">
    <source>
        <dbReference type="ARBA" id="ARBA00023015"/>
    </source>
</evidence>
<keyword evidence="2" id="KW-0805">Transcription regulation</keyword>
<dbReference type="SMART" id="SM00382">
    <property type="entry name" value="AAA"/>
    <property type="match status" value="1"/>
</dbReference>
<evidence type="ECO:0000313" key="10">
    <source>
        <dbReference type="EMBL" id="THV40883.1"/>
    </source>
</evidence>
<keyword evidence="11" id="KW-1185">Reference proteome</keyword>
<evidence type="ECO:0000256" key="1">
    <source>
        <dbReference type="ARBA" id="ARBA00005820"/>
    </source>
</evidence>
<dbReference type="AlphaFoldDB" id="A0A4S8Q8Y9"/>
<dbReference type="CDD" id="cd00383">
    <property type="entry name" value="trans_reg_C"/>
    <property type="match status" value="1"/>
</dbReference>
<dbReference type="GO" id="GO:0006355">
    <property type="term" value="P:regulation of DNA-templated transcription"/>
    <property type="evidence" value="ECO:0007669"/>
    <property type="project" value="InterPro"/>
</dbReference>
<evidence type="ECO:0000313" key="11">
    <source>
        <dbReference type="Proteomes" id="UP000308760"/>
    </source>
</evidence>
<feature type="compositionally biased region" description="Polar residues" evidence="7">
    <location>
        <begin position="353"/>
        <end position="364"/>
    </location>
</feature>
<dbReference type="Gene3D" id="1.25.40.10">
    <property type="entry name" value="Tetratricopeptide repeat domain"/>
    <property type="match status" value="2"/>
</dbReference>
<dbReference type="Pfam" id="PF13424">
    <property type="entry name" value="TPR_12"/>
    <property type="match status" value="2"/>
</dbReference>
<dbReference type="InterPro" id="IPR011990">
    <property type="entry name" value="TPR-like_helical_dom_sf"/>
</dbReference>
<feature type="DNA-binding region" description="OmpR/PhoB-type" evidence="6">
    <location>
        <begin position="107"/>
        <end position="210"/>
    </location>
</feature>
<dbReference type="InterPro" id="IPR002182">
    <property type="entry name" value="NB-ARC"/>
</dbReference>
<evidence type="ECO:0000256" key="3">
    <source>
        <dbReference type="ARBA" id="ARBA00023125"/>
    </source>
</evidence>
<dbReference type="PROSITE" id="PS50943">
    <property type="entry name" value="HTH_CROC1"/>
    <property type="match status" value="1"/>
</dbReference>
<comment type="caution">
    <text evidence="10">The sequence shown here is derived from an EMBL/GenBank/DDBJ whole genome shotgun (WGS) entry which is preliminary data.</text>
</comment>
<dbReference type="GO" id="GO:0043531">
    <property type="term" value="F:ADP binding"/>
    <property type="evidence" value="ECO:0007669"/>
    <property type="project" value="InterPro"/>
</dbReference>